<organism evidence="2">
    <name type="scientific">viral metagenome</name>
    <dbReference type="NCBI Taxonomy" id="1070528"/>
    <lineage>
        <taxon>unclassified sequences</taxon>
        <taxon>metagenomes</taxon>
        <taxon>organismal metagenomes</taxon>
    </lineage>
</organism>
<feature type="compositionally biased region" description="Low complexity" evidence="1">
    <location>
        <begin position="125"/>
        <end position="150"/>
    </location>
</feature>
<name>A0A6C0L0Z3_9ZZZZ</name>
<evidence type="ECO:0000256" key="1">
    <source>
        <dbReference type="SAM" id="MobiDB-lite"/>
    </source>
</evidence>
<protein>
    <submittedName>
        <fullName evidence="2">Uncharacterized protein</fullName>
    </submittedName>
</protein>
<reference evidence="2" key="1">
    <citation type="journal article" date="2020" name="Nature">
        <title>Giant virus diversity and host interactions through global metagenomics.</title>
        <authorList>
            <person name="Schulz F."/>
            <person name="Roux S."/>
            <person name="Paez-Espino D."/>
            <person name="Jungbluth S."/>
            <person name="Walsh D.A."/>
            <person name="Denef V.J."/>
            <person name="McMahon K.D."/>
            <person name="Konstantinidis K.T."/>
            <person name="Eloe-Fadrosh E.A."/>
            <person name="Kyrpides N.C."/>
            <person name="Woyke T."/>
        </authorList>
    </citation>
    <scope>NUCLEOTIDE SEQUENCE</scope>
    <source>
        <strain evidence="2">GVMAG-S-3300013286-35</strain>
    </source>
</reference>
<dbReference type="AlphaFoldDB" id="A0A6C0L0Z3"/>
<sequence>MGFVGKYHATAKGVMKWAESELEHVGRIAAVENPDIQYSYAQSTVNGMMHLRDALFELVNDPDYKEKKTDLLRTHDQVVRALKHLIKDYDVNLNDIRKFNTRGVLSGFNYLENNTKKNNNKKTVKNNNNVIKNKNNNNNTRKNNNKQYGG</sequence>
<feature type="region of interest" description="Disordered" evidence="1">
    <location>
        <begin position="115"/>
        <end position="150"/>
    </location>
</feature>
<accession>A0A6C0L0Z3</accession>
<dbReference type="EMBL" id="MN741002">
    <property type="protein sequence ID" value="QHU22228.1"/>
    <property type="molecule type" value="Genomic_DNA"/>
</dbReference>
<evidence type="ECO:0000313" key="2">
    <source>
        <dbReference type="EMBL" id="QHU22228.1"/>
    </source>
</evidence>
<proteinExistence type="predicted"/>